<dbReference type="InterPro" id="IPR036259">
    <property type="entry name" value="MFS_trans_sf"/>
</dbReference>
<dbReference type="EMBL" id="CACRXK020010052">
    <property type="protein sequence ID" value="CAB4018545.1"/>
    <property type="molecule type" value="Genomic_DNA"/>
</dbReference>
<sequence>MCGMETAAKVVSGKLMDILNWNAHTYNILSLLTLAVSMALLPLAKTVTHVLTFSAFYGYAMGVQSLCFIIITPKLTHPDDSKYAVTYLFGALSISGGVGPGVAAWIFDLTRSYHLAFFITGGCFACAACLGILIQLLALRNANMTYDSVLTANERVQLRECTVDNSTDMPKTGETESIQFLTVV</sequence>
<dbReference type="Proteomes" id="UP001152795">
    <property type="component" value="Unassembled WGS sequence"/>
</dbReference>
<evidence type="ECO:0000313" key="2">
    <source>
        <dbReference type="Proteomes" id="UP001152795"/>
    </source>
</evidence>
<organism evidence="1 2">
    <name type="scientific">Paramuricea clavata</name>
    <name type="common">Red gorgonian</name>
    <name type="synonym">Violescent sea-whip</name>
    <dbReference type="NCBI Taxonomy" id="317549"/>
    <lineage>
        <taxon>Eukaryota</taxon>
        <taxon>Metazoa</taxon>
        <taxon>Cnidaria</taxon>
        <taxon>Anthozoa</taxon>
        <taxon>Octocorallia</taxon>
        <taxon>Malacalcyonacea</taxon>
        <taxon>Plexauridae</taxon>
        <taxon>Paramuricea</taxon>
    </lineage>
</organism>
<proteinExistence type="predicted"/>
<dbReference type="AlphaFoldDB" id="A0A7D9IWB7"/>
<dbReference type="SUPFAM" id="SSF103473">
    <property type="entry name" value="MFS general substrate transporter"/>
    <property type="match status" value="1"/>
</dbReference>
<evidence type="ECO:0000313" key="1">
    <source>
        <dbReference type="EMBL" id="CAB4018545.1"/>
    </source>
</evidence>
<gene>
    <name evidence="1" type="ORF">PACLA_8A042921</name>
</gene>
<comment type="caution">
    <text evidence="1">The sequence shown here is derived from an EMBL/GenBank/DDBJ whole genome shotgun (WGS) entry which is preliminary data.</text>
</comment>
<dbReference type="OrthoDB" id="6499973at2759"/>
<name>A0A7D9IWB7_PARCT</name>
<keyword evidence="2" id="KW-1185">Reference proteome</keyword>
<dbReference type="Gene3D" id="1.20.1250.20">
    <property type="entry name" value="MFS general substrate transporter like domains"/>
    <property type="match status" value="1"/>
</dbReference>
<reference evidence="1" key="1">
    <citation type="submission" date="2020-04" db="EMBL/GenBank/DDBJ databases">
        <authorList>
            <person name="Alioto T."/>
            <person name="Alioto T."/>
            <person name="Gomez Garrido J."/>
        </authorList>
    </citation>
    <scope>NUCLEOTIDE SEQUENCE</scope>
    <source>
        <strain evidence="1">A484AB</strain>
    </source>
</reference>
<protein>
    <submittedName>
        <fullName evidence="1">Uncharacterized protein</fullName>
    </submittedName>
</protein>
<accession>A0A7D9IWB7</accession>